<reference evidence="9 10" key="1">
    <citation type="submission" date="2024-10" db="EMBL/GenBank/DDBJ databases">
        <authorList>
            <person name="Kim D."/>
        </authorList>
    </citation>
    <scope>NUCLEOTIDE SEQUENCE [LARGE SCALE GENOMIC DNA]</scope>
    <source>
        <strain evidence="9">BH-2024</strain>
    </source>
</reference>
<gene>
    <name evidence="9" type="ORF">niasHT_029556</name>
</gene>
<comment type="caution">
    <text evidence="9">The sequence shown here is derived from an EMBL/GenBank/DDBJ whole genome shotgun (WGS) entry which is preliminary data.</text>
</comment>
<dbReference type="PANTHER" id="PTHR10390:SF44">
    <property type="entry name" value="SIX HOMEOBOX 4"/>
    <property type="match status" value="1"/>
</dbReference>
<keyword evidence="10" id="KW-1185">Reference proteome</keyword>
<evidence type="ECO:0000256" key="1">
    <source>
        <dbReference type="ARBA" id="ARBA00004123"/>
    </source>
</evidence>
<dbReference type="PANTHER" id="PTHR10390">
    <property type="entry name" value="HOMEOBOX PROTEIN SIX"/>
    <property type="match status" value="1"/>
</dbReference>
<dbReference type="Proteomes" id="UP001620626">
    <property type="component" value="Unassembled WGS sequence"/>
</dbReference>
<evidence type="ECO:0000256" key="6">
    <source>
        <dbReference type="RuleBase" id="RU000682"/>
    </source>
</evidence>
<dbReference type="GO" id="GO:0005634">
    <property type="term" value="C:nucleus"/>
    <property type="evidence" value="ECO:0007669"/>
    <property type="project" value="UniProtKB-SubCell"/>
</dbReference>
<feature type="DNA-binding region" description="Homeobox" evidence="5">
    <location>
        <begin position="294"/>
        <end position="353"/>
    </location>
</feature>
<dbReference type="InterPro" id="IPR009057">
    <property type="entry name" value="Homeodomain-like_sf"/>
</dbReference>
<protein>
    <recommendedName>
        <fullName evidence="8">Homeobox domain-containing protein</fullName>
    </recommendedName>
</protein>
<evidence type="ECO:0000256" key="3">
    <source>
        <dbReference type="ARBA" id="ARBA00023155"/>
    </source>
</evidence>
<feature type="domain" description="Homeobox" evidence="8">
    <location>
        <begin position="292"/>
        <end position="352"/>
    </location>
</feature>
<name>A0ABD2JB49_9BILA</name>
<evidence type="ECO:0000256" key="7">
    <source>
        <dbReference type="SAM" id="MobiDB-lite"/>
    </source>
</evidence>
<feature type="region of interest" description="Disordered" evidence="7">
    <location>
        <begin position="353"/>
        <end position="397"/>
    </location>
</feature>
<dbReference type="CDD" id="cd00086">
    <property type="entry name" value="homeodomain"/>
    <property type="match status" value="1"/>
</dbReference>
<dbReference type="EMBL" id="JBICBT010001015">
    <property type="protein sequence ID" value="KAL3087792.1"/>
    <property type="molecule type" value="Genomic_DNA"/>
</dbReference>
<dbReference type="Gene3D" id="1.10.10.60">
    <property type="entry name" value="Homeodomain-like"/>
    <property type="match status" value="1"/>
</dbReference>
<evidence type="ECO:0000256" key="4">
    <source>
        <dbReference type="ARBA" id="ARBA00023242"/>
    </source>
</evidence>
<evidence type="ECO:0000259" key="8">
    <source>
        <dbReference type="PROSITE" id="PS50071"/>
    </source>
</evidence>
<accession>A0ABD2JB49</accession>
<evidence type="ECO:0000313" key="10">
    <source>
        <dbReference type="Proteomes" id="UP001620626"/>
    </source>
</evidence>
<keyword evidence="3 5" id="KW-0371">Homeobox</keyword>
<evidence type="ECO:0000256" key="2">
    <source>
        <dbReference type="ARBA" id="ARBA00023125"/>
    </source>
</evidence>
<dbReference type="GO" id="GO:0003677">
    <property type="term" value="F:DNA binding"/>
    <property type="evidence" value="ECO:0007669"/>
    <property type="project" value="UniProtKB-UniRule"/>
</dbReference>
<dbReference type="InterPro" id="IPR031701">
    <property type="entry name" value="SIX1_SD"/>
</dbReference>
<dbReference type="Pfam" id="PF16878">
    <property type="entry name" value="SIX1_SD"/>
    <property type="match status" value="1"/>
</dbReference>
<sequence length="397" mass="46284">MDCPRKIQLPLELLSELANAIRYDIRWFALRVSFSFDYFLVKNLAKIRQKKPKNSVRFQHSVRSINEGIEKLKILLIRRYGEQAVEGRGHLSIVCYAAETIISMEKAISEKEKARMTEHGKEGKRMARHNLTKTMRFQLPTELIAELVNAFPFDFRWSVLRNSSSVLYHFLVKRERAFLQNVDVRIRQLLNSYQQLGRWENNEIALPMLRDVPIHEAVLGARALISFHTGNVEELFAILEGHKFGSEQIQPVLHLLWWQTHYTAAEQIRGRPLGAVGKYRVRRRHPLPRTIWTGKRTDFCFREETSKILREHYLTDPDPSPAVKQQLAQERCLTEKQVNKWFKKRRLREKLQQQQMAELSPLCPGTSSSSDGLSRSDNHSCSSVKLPPAAEFKKKDE</sequence>
<dbReference type="Pfam" id="PF00046">
    <property type="entry name" value="Homeodomain"/>
    <property type="match status" value="1"/>
</dbReference>
<proteinExistence type="predicted"/>
<evidence type="ECO:0000256" key="5">
    <source>
        <dbReference type="PROSITE-ProRule" id="PRU00108"/>
    </source>
</evidence>
<dbReference type="SMART" id="SM00389">
    <property type="entry name" value="HOX"/>
    <property type="match status" value="1"/>
</dbReference>
<evidence type="ECO:0000313" key="9">
    <source>
        <dbReference type="EMBL" id="KAL3087792.1"/>
    </source>
</evidence>
<keyword evidence="4 5" id="KW-0539">Nucleus</keyword>
<organism evidence="9 10">
    <name type="scientific">Heterodera trifolii</name>
    <dbReference type="NCBI Taxonomy" id="157864"/>
    <lineage>
        <taxon>Eukaryota</taxon>
        <taxon>Metazoa</taxon>
        <taxon>Ecdysozoa</taxon>
        <taxon>Nematoda</taxon>
        <taxon>Chromadorea</taxon>
        <taxon>Rhabditida</taxon>
        <taxon>Tylenchina</taxon>
        <taxon>Tylenchomorpha</taxon>
        <taxon>Tylenchoidea</taxon>
        <taxon>Heteroderidae</taxon>
        <taxon>Heteroderinae</taxon>
        <taxon>Heterodera</taxon>
    </lineage>
</organism>
<dbReference type="PROSITE" id="PS50071">
    <property type="entry name" value="HOMEOBOX_2"/>
    <property type="match status" value="1"/>
</dbReference>
<dbReference type="AlphaFoldDB" id="A0ABD2JB49"/>
<comment type="subcellular location">
    <subcellularLocation>
        <location evidence="1 5 6">Nucleus</location>
    </subcellularLocation>
</comment>
<keyword evidence="2 5" id="KW-0238">DNA-binding</keyword>
<dbReference type="InterPro" id="IPR001356">
    <property type="entry name" value="HD"/>
</dbReference>
<dbReference type="SUPFAM" id="SSF46689">
    <property type="entry name" value="Homeodomain-like"/>
    <property type="match status" value="1"/>
</dbReference>